<proteinExistence type="predicted"/>
<evidence type="ECO:0000256" key="6">
    <source>
        <dbReference type="SAM" id="Phobius"/>
    </source>
</evidence>
<evidence type="ECO:0000259" key="8">
    <source>
        <dbReference type="PROSITE" id="PS50847"/>
    </source>
</evidence>
<feature type="transmembrane region" description="Helical" evidence="6">
    <location>
        <begin position="546"/>
        <end position="568"/>
    </location>
</feature>
<evidence type="ECO:0000313" key="10">
    <source>
        <dbReference type="Proteomes" id="UP000548476"/>
    </source>
</evidence>
<evidence type="ECO:0000256" key="4">
    <source>
        <dbReference type="ARBA" id="ARBA00023088"/>
    </source>
</evidence>
<reference evidence="9 10" key="1">
    <citation type="submission" date="2020-08" db="EMBL/GenBank/DDBJ databases">
        <title>Genomic Encyclopedia of Type Strains, Phase IV (KMG-IV): sequencing the most valuable type-strain genomes for metagenomic binning, comparative biology and taxonomic classification.</title>
        <authorList>
            <person name="Goeker M."/>
        </authorList>
    </citation>
    <scope>NUCLEOTIDE SEQUENCE [LARGE SCALE GENOMIC DNA]</scope>
    <source>
        <strain evidence="9 10">YIM 65646</strain>
    </source>
</reference>
<keyword evidence="10" id="KW-1185">Reference proteome</keyword>
<dbReference type="Gene3D" id="2.60.40.10">
    <property type="entry name" value="Immunoglobulins"/>
    <property type="match status" value="1"/>
</dbReference>
<sequence>MRSARLLLAAAAALAAVASSLTVTPEPAAAEVVSPLTLRHDDAVYGGMVIGGNAVLTCPSRPADIVARCEAAMRGESNDNNNQFVMTRVLESPEVGTFDSSTARVTIPSGAQVSYARLFWGGNTGTYRHSSGSQLQRCDTTGGDVDLAPGAPLTTAPEISVDGGAGTSVTPENAVTSAANLNGPHYYTAEGDVTSSFASASTGSPIDVAVGDVWAPTGQGCVGGWSVVLVYEYPGPTAEAPVRQHVHIYGGHVLQRSSDTDTTVKVKGFYRYGTRDVRGNLTAHEGDRASAGDQLRVNGKSVPRNGATNNYFIGLADGATTPSEVGSPYNLGTDVDNFPVTTDVIAQGDTEADLTLRTRGDTYLIQEVALAVPVPDLKVTKKGPKGPVRPGDEITYQVTAENISDLDYPGATFTDDLTDVLDDAAFVSSKADLGTATYDEPKLTWKGGVPAGGKATVTYTLRVDDPLTGDGKLLNDVVVADEPGKTSNCEDDTEDPACDSVIPISAPVGSPPPGGPGPGGPGAPGNPDVGAPAPDGLATTGTSTRVWPLVAAGAAFLVLGGAGLWFGMRRRRNG</sequence>
<evidence type="ECO:0000256" key="5">
    <source>
        <dbReference type="SAM" id="MobiDB-lite"/>
    </source>
</evidence>
<accession>A0A841F657</accession>
<dbReference type="GO" id="GO:0005975">
    <property type="term" value="P:carbohydrate metabolic process"/>
    <property type="evidence" value="ECO:0007669"/>
    <property type="project" value="UniProtKB-ARBA"/>
</dbReference>
<dbReference type="Pfam" id="PF25549">
    <property type="entry name" value="DUF7927"/>
    <property type="match status" value="1"/>
</dbReference>
<evidence type="ECO:0000256" key="3">
    <source>
        <dbReference type="ARBA" id="ARBA00022729"/>
    </source>
</evidence>
<evidence type="ECO:0000256" key="7">
    <source>
        <dbReference type="SAM" id="SignalP"/>
    </source>
</evidence>
<comment type="caution">
    <text evidence="9">The sequence shown here is derived from an EMBL/GenBank/DDBJ whole genome shotgun (WGS) entry which is preliminary data.</text>
</comment>
<keyword evidence="2" id="KW-0964">Secreted</keyword>
<keyword evidence="4" id="KW-0572">Peptidoglycan-anchor</keyword>
<dbReference type="AlphaFoldDB" id="A0A841F657"/>
<evidence type="ECO:0000256" key="1">
    <source>
        <dbReference type="ARBA" id="ARBA00022512"/>
    </source>
</evidence>
<feature type="chain" id="PRO_5039291264" evidence="7">
    <location>
        <begin position="19"/>
        <end position="574"/>
    </location>
</feature>
<feature type="domain" description="Gram-positive cocci surface proteins LPxTG" evidence="8">
    <location>
        <begin position="537"/>
        <end position="574"/>
    </location>
</feature>
<protein>
    <submittedName>
        <fullName evidence="9">LPXTG-motif cell wall-anchored protein</fullName>
    </submittedName>
</protein>
<name>A0A841F657_9ACTN</name>
<feature type="signal peptide" evidence="7">
    <location>
        <begin position="1"/>
        <end position="18"/>
    </location>
</feature>
<keyword evidence="6" id="KW-0472">Membrane</keyword>
<dbReference type="PROSITE" id="PS50847">
    <property type="entry name" value="GRAM_POS_ANCHORING"/>
    <property type="match status" value="1"/>
</dbReference>
<feature type="compositionally biased region" description="Pro residues" evidence="5">
    <location>
        <begin position="509"/>
        <end position="521"/>
    </location>
</feature>
<keyword evidence="6" id="KW-0812">Transmembrane</keyword>
<dbReference type="InterPro" id="IPR019931">
    <property type="entry name" value="LPXTG_anchor"/>
</dbReference>
<evidence type="ECO:0000256" key="2">
    <source>
        <dbReference type="ARBA" id="ARBA00022525"/>
    </source>
</evidence>
<dbReference type="NCBIfam" id="TIGR01167">
    <property type="entry name" value="LPXTG_anchor"/>
    <property type="match status" value="1"/>
</dbReference>
<dbReference type="RefSeq" id="WP_184785317.1">
    <property type="nucleotide sequence ID" value="NZ_BONT01000042.1"/>
</dbReference>
<gene>
    <name evidence="9" type="ORF">HNR73_000253</name>
</gene>
<dbReference type="Proteomes" id="UP000548476">
    <property type="component" value="Unassembled WGS sequence"/>
</dbReference>
<keyword evidence="1" id="KW-0134">Cell wall</keyword>
<evidence type="ECO:0000313" key="9">
    <source>
        <dbReference type="EMBL" id="MBB6032411.1"/>
    </source>
</evidence>
<keyword evidence="6" id="KW-1133">Transmembrane helix</keyword>
<dbReference type="InterPro" id="IPR013783">
    <property type="entry name" value="Ig-like_fold"/>
</dbReference>
<dbReference type="InterPro" id="IPR057687">
    <property type="entry name" value="DUF7927"/>
</dbReference>
<organism evidence="9 10">
    <name type="scientific">Phytomonospora endophytica</name>
    <dbReference type="NCBI Taxonomy" id="714109"/>
    <lineage>
        <taxon>Bacteria</taxon>
        <taxon>Bacillati</taxon>
        <taxon>Actinomycetota</taxon>
        <taxon>Actinomycetes</taxon>
        <taxon>Micromonosporales</taxon>
        <taxon>Micromonosporaceae</taxon>
        <taxon>Phytomonospora</taxon>
    </lineage>
</organism>
<dbReference type="EMBL" id="JACHGT010000001">
    <property type="protein sequence ID" value="MBB6032411.1"/>
    <property type="molecule type" value="Genomic_DNA"/>
</dbReference>
<feature type="compositionally biased region" description="Low complexity" evidence="5">
    <location>
        <begin position="525"/>
        <end position="536"/>
    </location>
</feature>
<keyword evidence="3 7" id="KW-0732">Signal</keyword>
<feature type="region of interest" description="Disordered" evidence="5">
    <location>
        <begin position="503"/>
        <end position="539"/>
    </location>
</feature>